<reference evidence="2" key="1">
    <citation type="submission" date="2022-12" db="EMBL/GenBank/DDBJ databases">
        <title>Reclassification of two methanogenic archaea species isolated from the Kolyma lowland permafrost.</title>
        <authorList>
            <person name="Trubitsyn V.E."/>
            <person name="Rivkina E.M."/>
            <person name="Shcherbakova V.A."/>
        </authorList>
    </citation>
    <scope>NUCLEOTIDE SEQUENCE</scope>
    <source>
        <strain evidence="1">M2</strain>
        <strain evidence="2">MK4</strain>
    </source>
</reference>
<dbReference type="InterPro" id="IPR029063">
    <property type="entry name" value="SAM-dependent_MTases_sf"/>
</dbReference>
<comment type="caution">
    <text evidence="2">The sequence shown here is derived from an EMBL/GenBank/DDBJ whole genome shotgun (WGS) entry which is preliminary data.</text>
</comment>
<organism evidence="2">
    <name type="scientific">Methanobacterium veterum</name>
    <dbReference type="NCBI Taxonomy" id="408577"/>
    <lineage>
        <taxon>Archaea</taxon>
        <taxon>Methanobacteriati</taxon>
        <taxon>Methanobacteriota</taxon>
        <taxon>Methanomada group</taxon>
        <taxon>Methanobacteria</taxon>
        <taxon>Methanobacteriales</taxon>
        <taxon>Methanobacteriaceae</taxon>
        <taxon>Methanobacterium</taxon>
    </lineage>
</organism>
<dbReference type="EMBL" id="JAPVER010000020">
    <property type="protein sequence ID" value="MCZ3367156.1"/>
    <property type="molecule type" value="Genomic_DNA"/>
</dbReference>
<dbReference type="Proteomes" id="UP001074446">
    <property type="component" value="Unassembled WGS sequence"/>
</dbReference>
<dbReference type="AlphaFoldDB" id="A0A9E5DP92"/>
<protein>
    <submittedName>
        <fullName evidence="2">Uncharacterized protein</fullName>
    </submittedName>
</protein>
<gene>
    <name evidence="2" type="ORF">O3H35_13690</name>
    <name evidence="1" type="ORF">O3H54_14800</name>
</gene>
<evidence type="ECO:0000313" key="1">
    <source>
        <dbReference type="EMBL" id="MCZ3367156.1"/>
    </source>
</evidence>
<evidence type="ECO:0000313" key="3">
    <source>
        <dbReference type="Proteomes" id="UP001068021"/>
    </source>
</evidence>
<sequence>MRAILYTPVTEDVLKWFKMENMVLPTDKVNNTSLIIKKEV</sequence>
<proteinExistence type="predicted"/>
<name>A0A9E5DP92_9EURY</name>
<evidence type="ECO:0000313" key="2">
    <source>
        <dbReference type="EMBL" id="MCZ3373696.1"/>
    </source>
</evidence>
<accession>A0A9E5DP92</accession>
<dbReference type="Proteomes" id="UP001068021">
    <property type="component" value="Unassembled WGS sequence"/>
</dbReference>
<dbReference type="RefSeq" id="WP_269221208.1">
    <property type="nucleotide sequence ID" value="NZ_JAPVER010000020.1"/>
</dbReference>
<dbReference type="EMBL" id="JAPVES010000030">
    <property type="protein sequence ID" value="MCZ3373696.1"/>
    <property type="molecule type" value="Genomic_DNA"/>
</dbReference>
<keyword evidence="3" id="KW-1185">Reference proteome</keyword>
<dbReference type="Gene3D" id="3.40.50.150">
    <property type="entry name" value="Vaccinia Virus protein VP39"/>
    <property type="match status" value="1"/>
</dbReference>